<feature type="chain" id="PRO_5033980226" evidence="1">
    <location>
        <begin position="24"/>
        <end position="158"/>
    </location>
</feature>
<dbReference type="Pfam" id="PF04314">
    <property type="entry name" value="PCuAC"/>
    <property type="match status" value="1"/>
</dbReference>
<dbReference type="InterPro" id="IPR058248">
    <property type="entry name" value="Lxx211020-like"/>
</dbReference>
<evidence type="ECO:0000256" key="1">
    <source>
        <dbReference type="SAM" id="SignalP"/>
    </source>
</evidence>
<dbReference type="RefSeq" id="WP_028309855.1">
    <property type="nucleotide sequence ID" value="NZ_AXWS01000001.1"/>
</dbReference>
<feature type="signal peptide" evidence="1">
    <location>
        <begin position="1"/>
        <end position="23"/>
    </location>
</feature>
<dbReference type="Proteomes" id="UP000675920">
    <property type="component" value="Unplaced"/>
</dbReference>
<dbReference type="OrthoDB" id="9796962at2"/>
<organism evidence="2 3">
    <name type="scientific">Derxia gummosa DSM 723</name>
    <dbReference type="NCBI Taxonomy" id="1121388"/>
    <lineage>
        <taxon>Bacteria</taxon>
        <taxon>Pseudomonadati</taxon>
        <taxon>Pseudomonadota</taxon>
        <taxon>Betaproteobacteria</taxon>
        <taxon>Burkholderiales</taxon>
        <taxon>Alcaligenaceae</taxon>
        <taxon>Derxia</taxon>
    </lineage>
</organism>
<reference evidence="3" key="1">
    <citation type="journal article" date="2005" name="Proc. Natl. Acad. Sci. U.S.A.">
        <title>A copper(I) protein possibly involved in the assembly of CuA center of bacterial cytochrome c oxidase.</title>
        <authorList>
            <person name="Banci L."/>
            <person name="Bertini I."/>
            <person name="Ciofi-Baffoni S."/>
            <person name="Katsari E."/>
            <person name="Katsaros N."/>
            <person name="Kubicek K."/>
            <person name="Mangani S."/>
        </authorList>
    </citation>
    <scope>NUCLEOTIDE SEQUENCE</scope>
</reference>
<dbReference type="InterPro" id="IPR036182">
    <property type="entry name" value="PCuAC_sf"/>
</dbReference>
<keyword evidence="2" id="KW-1185">Reference proteome</keyword>
<name>A0A8B6X0K9_9BURK</name>
<evidence type="ECO:0000313" key="2">
    <source>
        <dbReference type="Proteomes" id="UP000675920"/>
    </source>
</evidence>
<evidence type="ECO:0000313" key="3">
    <source>
        <dbReference type="RefSeq" id="WP_028309855.1"/>
    </source>
</evidence>
<protein>
    <submittedName>
        <fullName evidence="3">Copper chaperone PCu(A)C</fullName>
    </submittedName>
</protein>
<accession>A0A8B6X0K9</accession>
<dbReference type="InterPro" id="IPR007410">
    <property type="entry name" value="LpqE-like"/>
</dbReference>
<reference evidence="3" key="2">
    <citation type="journal article" date="2008" name="Nat. Chem. Biol.">
        <title>Mechanism of Cu(A) assembly.</title>
        <authorList>
            <person name="Abriata L.A."/>
            <person name="Banci L."/>
            <person name="Bertini I."/>
            <person name="Ciofi-Baffoni S."/>
            <person name="Gkazonis P."/>
            <person name="Spyroulias G.A."/>
            <person name="Vila A.J."/>
            <person name="Wang S."/>
        </authorList>
    </citation>
    <scope>NUCLEOTIDE SEQUENCE</scope>
</reference>
<reference evidence="3" key="3">
    <citation type="journal article" date="2019" name="J. Biol. Chem.">
        <title>PCuAC domains from methane-oxidizing bacteria use a histidine brace to bind copper.</title>
        <authorList>
            <person name="Fisher O.S."/>
            <person name="Sendzik M.R."/>
            <person name="Ross M.O."/>
            <person name="Lawton T.J."/>
            <person name="Hoffman B.M."/>
            <person name="Rosenzweig A.C."/>
        </authorList>
    </citation>
    <scope>NUCLEOTIDE SEQUENCE</scope>
</reference>
<proteinExistence type="predicted"/>
<keyword evidence="1" id="KW-0732">Signal</keyword>
<dbReference type="SUPFAM" id="SSF110087">
    <property type="entry name" value="DR1885-like metal-binding protein"/>
    <property type="match status" value="1"/>
</dbReference>
<dbReference type="Gene3D" id="2.60.40.1890">
    <property type="entry name" value="PCu(A)C copper chaperone"/>
    <property type="match status" value="1"/>
</dbReference>
<dbReference type="AlphaFoldDB" id="A0A8B6X0K9"/>
<dbReference type="PANTHER" id="PTHR36302:SF1">
    <property type="entry name" value="COPPER CHAPERONE PCU(A)C"/>
    <property type="match status" value="1"/>
</dbReference>
<sequence length="158" mass="16407">MKPSLAARLAALALATLATTAFAHDYQLGAIEIGHPWARATVPGQSVGGGYVKLSNGGTADRLVGASSPAAVRVELHTHEMGADGVARMRQVQAIDLPAKSAVELKPGGLHLMLIDLKAPLAEGARVPVTLRFERAGETTVELAVEAVTPAAPMQHQH</sequence>
<reference evidence="3" key="4">
    <citation type="submission" date="2025-08" db="UniProtKB">
        <authorList>
            <consortium name="RefSeq"/>
        </authorList>
    </citation>
    <scope>IDENTIFICATION</scope>
</reference>
<dbReference type="PANTHER" id="PTHR36302">
    <property type="entry name" value="BLR7088 PROTEIN"/>
    <property type="match status" value="1"/>
</dbReference>